<organism evidence="2 3">
    <name type="scientific">Pelovirga terrestris</name>
    <dbReference type="NCBI Taxonomy" id="2771352"/>
    <lineage>
        <taxon>Bacteria</taxon>
        <taxon>Pseudomonadati</taxon>
        <taxon>Thermodesulfobacteriota</taxon>
        <taxon>Desulfuromonadia</taxon>
        <taxon>Geobacterales</taxon>
        <taxon>Geobacteraceae</taxon>
        <taxon>Pelovirga</taxon>
    </lineage>
</organism>
<name>A0A8J6UR49_9BACT</name>
<dbReference type="Gene3D" id="3.40.50.150">
    <property type="entry name" value="Vaccinia Virus protein VP39"/>
    <property type="match status" value="1"/>
</dbReference>
<dbReference type="Pfam" id="PF13649">
    <property type="entry name" value="Methyltransf_25"/>
    <property type="match status" value="1"/>
</dbReference>
<accession>A0A8J6UR49</accession>
<evidence type="ECO:0000313" key="3">
    <source>
        <dbReference type="Proteomes" id="UP000632828"/>
    </source>
</evidence>
<sequence length="248" mass="28936">MMRDYFFPDLSKRNTSDKERLELADADMERIGRTIRQFKTINYLLSGSRRLMREHFFRIMSQNPESEYTLLDVGAGGCDMSIWAACEARRRGLKLKITALDNDRKSLSLAYQAIRDYPEISIVEGDARALHCLEAFDFVFSNHLLHHLGWHEIKAFLDSILPRTRIAFVMNDLKRSRWAYLGFTLFSALLTRGSYHFYDGRLSIRRAFLPEELQSFLQQNFPDRSIKVIATCPARLVLAYSTREPPLR</sequence>
<reference evidence="2" key="1">
    <citation type="submission" date="2020-09" db="EMBL/GenBank/DDBJ databases">
        <title>Pelobacter alkaliphilus sp. nov., a novel anaerobic arsenate-reducing bacterium from terrestrial mud volcano.</title>
        <authorList>
            <person name="Khomyakova M.A."/>
            <person name="Merkel A.Y."/>
            <person name="Slobodkin A.I."/>
        </authorList>
    </citation>
    <scope>NUCLEOTIDE SEQUENCE</scope>
    <source>
        <strain evidence="2">M08fum</strain>
    </source>
</reference>
<dbReference type="InterPro" id="IPR041698">
    <property type="entry name" value="Methyltransf_25"/>
</dbReference>
<dbReference type="Proteomes" id="UP000632828">
    <property type="component" value="Unassembled WGS sequence"/>
</dbReference>
<evidence type="ECO:0000259" key="1">
    <source>
        <dbReference type="Pfam" id="PF13649"/>
    </source>
</evidence>
<proteinExistence type="predicted"/>
<dbReference type="RefSeq" id="WP_191155274.1">
    <property type="nucleotide sequence ID" value="NZ_JACWUN010000007.1"/>
</dbReference>
<dbReference type="AlphaFoldDB" id="A0A8J6UR49"/>
<keyword evidence="2" id="KW-0808">Transferase</keyword>
<keyword evidence="2" id="KW-0489">Methyltransferase</keyword>
<evidence type="ECO:0000313" key="2">
    <source>
        <dbReference type="EMBL" id="MBD1400591.1"/>
    </source>
</evidence>
<dbReference type="SUPFAM" id="SSF53335">
    <property type="entry name" value="S-adenosyl-L-methionine-dependent methyltransferases"/>
    <property type="match status" value="1"/>
</dbReference>
<feature type="domain" description="Methyltransferase" evidence="1">
    <location>
        <begin position="71"/>
        <end position="160"/>
    </location>
</feature>
<dbReference type="CDD" id="cd02440">
    <property type="entry name" value="AdoMet_MTases"/>
    <property type="match status" value="1"/>
</dbReference>
<protein>
    <submittedName>
        <fullName evidence="2">Methyltransferase domain-containing protein</fullName>
    </submittedName>
</protein>
<gene>
    <name evidence="2" type="ORF">ICT70_07895</name>
</gene>
<dbReference type="InterPro" id="IPR029063">
    <property type="entry name" value="SAM-dependent_MTases_sf"/>
</dbReference>
<dbReference type="EMBL" id="JACWUN010000007">
    <property type="protein sequence ID" value="MBD1400591.1"/>
    <property type="molecule type" value="Genomic_DNA"/>
</dbReference>
<dbReference type="GO" id="GO:0032259">
    <property type="term" value="P:methylation"/>
    <property type="evidence" value="ECO:0007669"/>
    <property type="project" value="UniProtKB-KW"/>
</dbReference>
<comment type="caution">
    <text evidence="2">The sequence shown here is derived from an EMBL/GenBank/DDBJ whole genome shotgun (WGS) entry which is preliminary data.</text>
</comment>
<keyword evidence="3" id="KW-1185">Reference proteome</keyword>
<dbReference type="GO" id="GO:0008168">
    <property type="term" value="F:methyltransferase activity"/>
    <property type="evidence" value="ECO:0007669"/>
    <property type="project" value="UniProtKB-KW"/>
</dbReference>